<keyword evidence="2" id="KW-1185">Reference proteome</keyword>
<dbReference type="EMBL" id="FNAI01000009">
    <property type="protein sequence ID" value="SDE77930.1"/>
    <property type="molecule type" value="Genomic_DNA"/>
</dbReference>
<proteinExistence type="predicted"/>
<dbReference type="STRING" id="1391627.SAMN05216464_109159"/>
<evidence type="ECO:0000313" key="2">
    <source>
        <dbReference type="Proteomes" id="UP000199072"/>
    </source>
</evidence>
<reference evidence="1 2" key="1">
    <citation type="submission" date="2016-10" db="EMBL/GenBank/DDBJ databases">
        <authorList>
            <person name="de Groot N.N."/>
        </authorList>
    </citation>
    <scope>NUCLEOTIDE SEQUENCE [LARGE SCALE GENOMIC DNA]</scope>
    <source>
        <strain evidence="1 2">47C3B</strain>
    </source>
</reference>
<name>A0A1G7FPU0_9SPHI</name>
<gene>
    <name evidence="1" type="ORF">SAMN05216464_109159</name>
</gene>
<organism evidence="1 2">
    <name type="scientific">Mucilaginibacter pineti</name>
    <dbReference type="NCBI Taxonomy" id="1391627"/>
    <lineage>
        <taxon>Bacteria</taxon>
        <taxon>Pseudomonadati</taxon>
        <taxon>Bacteroidota</taxon>
        <taxon>Sphingobacteriia</taxon>
        <taxon>Sphingobacteriales</taxon>
        <taxon>Sphingobacteriaceae</taxon>
        <taxon>Mucilaginibacter</taxon>
    </lineage>
</organism>
<protein>
    <submittedName>
        <fullName evidence="1">Uncharacterized protein</fullName>
    </submittedName>
</protein>
<accession>A0A1G7FPU0</accession>
<sequence length="126" mass="13623">MEKIDLQVAQGMIARYQTTRKALIDKTYGLNDTQSVWFDIASFKEFVAGLPAETTGVRVYLAAYDATQAKAPNQTTLVFIGTDADETDAISTGKVLISGFDPQNLGKECPPFCPPPIPPPVPPFTA</sequence>
<dbReference type="OrthoDB" id="799624at2"/>
<evidence type="ECO:0000313" key="1">
    <source>
        <dbReference type="EMBL" id="SDE77930.1"/>
    </source>
</evidence>
<dbReference type="Proteomes" id="UP000199072">
    <property type="component" value="Unassembled WGS sequence"/>
</dbReference>
<dbReference type="AlphaFoldDB" id="A0A1G7FPU0"/>
<dbReference type="RefSeq" id="WP_091151529.1">
    <property type="nucleotide sequence ID" value="NZ_FNAI01000009.1"/>
</dbReference>